<dbReference type="STRING" id="217511.GCA_001463845_00209"/>
<name>Q0G6W0_9HYPH</name>
<reference evidence="1 2" key="1">
    <citation type="journal article" date="2010" name="J. Bacteriol.">
        <title>Genome sequence of Fulvimarina pelagi HTCC2506T, a Mn(II)-oxidizing alphaproteobacterium possessing an aerobic anoxygenic photosynthetic gene cluster and Xanthorhodopsin.</title>
        <authorList>
            <person name="Kang I."/>
            <person name="Oh H.M."/>
            <person name="Lim S.I."/>
            <person name="Ferriera S."/>
            <person name="Giovannoni S.J."/>
            <person name="Cho J.C."/>
        </authorList>
    </citation>
    <scope>NUCLEOTIDE SEQUENCE [LARGE SCALE GENOMIC DNA]</scope>
    <source>
        <strain evidence="1 2">HTCC2506</strain>
    </source>
</reference>
<dbReference type="HOGENOM" id="CLU_125440_1_1_5"/>
<evidence type="ECO:0000313" key="1">
    <source>
        <dbReference type="EMBL" id="EAU42604.1"/>
    </source>
</evidence>
<gene>
    <name evidence="1" type="ORF">FP2506_07181</name>
</gene>
<evidence type="ECO:0000313" key="2">
    <source>
        <dbReference type="Proteomes" id="UP000004310"/>
    </source>
</evidence>
<dbReference type="Proteomes" id="UP000004310">
    <property type="component" value="Unassembled WGS sequence"/>
</dbReference>
<keyword evidence="2" id="KW-1185">Reference proteome</keyword>
<dbReference type="InterPro" id="IPR036390">
    <property type="entry name" value="WH_DNA-bd_sf"/>
</dbReference>
<comment type="caution">
    <text evidence="1">The sequence shown here is derived from an EMBL/GenBank/DDBJ whole genome shotgun (WGS) entry which is preliminary data.</text>
</comment>
<dbReference type="SUPFAM" id="SSF46785">
    <property type="entry name" value="Winged helix' DNA-binding domain"/>
    <property type="match status" value="1"/>
</dbReference>
<accession>Q0G6W0</accession>
<dbReference type="AlphaFoldDB" id="Q0G6W0"/>
<proteinExistence type="predicted"/>
<protein>
    <submittedName>
        <fullName evidence="1">Molybdenum-binding transcriptional regulator, ModE family protein</fullName>
    </submittedName>
</protein>
<dbReference type="Gene3D" id="1.10.10.10">
    <property type="entry name" value="Winged helix-like DNA-binding domain superfamily/Winged helix DNA-binding domain"/>
    <property type="match status" value="1"/>
</dbReference>
<sequence>MSRPGLSLLRVSLGPVSIGPGKADLLAAIAETGSISAAGRSLRMSYKRAWSLTEDLNAAFAEPVVDTARGGASGGGAHLTATGRQLLEAYRRMQQATSDAIGADVEALTGLLREQDQPADAGKRKR</sequence>
<organism evidence="1 2">
    <name type="scientific">Fulvimarina pelagi HTCC2506</name>
    <dbReference type="NCBI Taxonomy" id="314231"/>
    <lineage>
        <taxon>Bacteria</taxon>
        <taxon>Pseudomonadati</taxon>
        <taxon>Pseudomonadota</taxon>
        <taxon>Alphaproteobacteria</taxon>
        <taxon>Hyphomicrobiales</taxon>
        <taxon>Aurantimonadaceae</taxon>
        <taxon>Fulvimarina</taxon>
    </lineage>
</organism>
<dbReference type="PANTHER" id="PTHR30432:SF1">
    <property type="entry name" value="DNA-BINDING TRANSCRIPTIONAL DUAL REGULATOR MODE"/>
    <property type="match status" value="1"/>
</dbReference>
<dbReference type="RefSeq" id="WP_007066578.1">
    <property type="nucleotide sequence ID" value="NZ_DS022272.1"/>
</dbReference>
<dbReference type="InterPro" id="IPR036388">
    <property type="entry name" value="WH-like_DNA-bd_sf"/>
</dbReference>
<dbReference type="eggNOG" id="COG2005">
    <property type="taxonomic scope" value="Bacteria"/>
</dbReference>
<dbReference type="PANTHER" id="PTHR30432">
    <property type="entry name" value="TRANSCRIPTIONAL REGULATOR MODE"/>
    <property type="match status" value="1"/>
</dbReference>
<dbReference type="InterPro" id="IPR051815">
    <property type="entry name" value="Molybdate_resp_trans_reg"/>
</dbReference>
<dbReference type="EMBL" id="AATP01000001">
    <property type="protein sequence ID" value="EAU42604.1"/>
    <property type="molecule type" value="Genomic_DNA"/>
</dbReference>